<dbReference type="InParanoid" id="A0A0C3NZ74"/>
<reference evidence="3" key="2">
    <citation type="submission" date="2015-01" db="EMBL/GenBank/DDBJ databases">
        <title>Evolutionary Origins and Diversification of the Mycorrhizal Mutualists.</title>
        <authorList>
            <consortium name="DOE Joint Genome Institute"/>
            <consortium name="Mycorrhizal Genomics Consortium"/>
            <person name="Kohler A."/>
            <person name="Kuo A."/>
            <person name="Nagy L.G."/>
            <person name="Floudas D."/>
            <person name="Copeland A."/>
            <person name="Barry K.W."/>
            <person name="Cichocki N."/>
            <person name="Veneault-Fourrey C."/>
            <person name="LaButti K."/>
            <person name="Lindquist E.A."/>
            <person name="Lipzen A."/>
            <person name="Lundell T."/>
            <person name="Morin E."/>
            <person name="Murat C."/>
            <person name="Riley R."/>
            <person name="Ohm R."/>
            <person name="Sun H."/>
            <person name="Tunlid A."/>
            <person name="Henrissat B."/>
            <person name="Grigoriev I.V."/>
            <person name="Hibbett D.S."/>
            <person name="Martin F."/>
        </authorList>
    </citation>
    <scope>NUCLEOTIDE SEQUENCE [LARGE SCALE GENOMIC DNA]</scope>
    <source>
        <strain evidence="3">Marx 270</strain>
    </source>
</reference>
<keyword evidence="1" id="KW-0732">Signal</keyword>
<protein>
    <recommendedName>
        <fullName evidence="4">CBM1 domain-containing protein</fullName>
    </recommendedName>
</protein>
<keyword evidence="3" id="KW-1185">Reference proteome</keyword>
<name>A0A0C3NZ74_PISTI</name>
<evidence type="ECO:0008006" key="4">
    <source>
        <dbReference type="Google" id="ProtNLM"/>
    </source>
</evidence>
<proteinExistence type="predicted"/>
<dbReference type="OrthoDB" id="2612095at2759"/>
<dbReference type="EMBL" id="KN831964">
    <property type="protein sequence ID" value="KIO06145.1"/>
    <property type="molecule type" value="Genomic_DNA"/>
</dbReference>
<feature type="signal peptide" evidence="1">
    <location>
        <begin position="1"/>
        <end position="22"/>
    </location>
</feature>
<dbReference type="HOGENOM" id="CLU_2455619_0_0_1"/>
<evidence type="ECO:0000313" key="2">
    <source>
        <dbReference type="EMBL" id="KIO06145.1"/>
    </source>
</evidence>
<evidence type="ECO:0000256" key="1">
    <source>
        <dbReference type="SAM" id="SignalP"/>
    </source>
</evidence>
<evidence type="ECO:0000313" key="3">
    <source>
        <dbReference type="Proteomes" id="UP000054217"/>
    </source>
</evidence>
<gene>
    <name evidence="2" type="ORF">M404DRAFT_495826</name>
</gene>
<dbReference type="Proteomes" id="UP000054217">
    <property type="component" value="Unassembled WGS sequence"/>
</dbReference>
<reference evidence="2 3" key="1">
    <citation type="submission" date="2014-04" db="EMBL/GenBank/DDBJ databases">
        <authorList>
            <consortium name="DOE Joint Genome Institute"/>
            <person name="Kuo A."/>
            <person name="Kohler A."/>
            <person name="Costa M.D."/>
            <person name="Nagy L.G."/>
            <person name="Floudas D."/>
            <person name="Copeland A."/>
            <person name="Barry K.W."/>
            <person name="Cichocki N."/>
            <person name="Veneault-Fourrey C."/>
            <person name="LaButti K."/>
            <person name="Lindquist E.A."/>
            <person name="Lipzen A."/>
            <person name="Lundell T."/>
            <person name="Morin E."/>
            <person name="Murat C."/>
            <person name="Sun H."/>
            <person name="Tunlid A."/>
            <person name="Henrissat B."/>
            <person name="Grigoriev I.V."/>
            <person name="Hibbett D.S."/>
            <person name="Martin F."/>
            <person name="Nordberg H.P."/>
            <person name="Cantor M.N."/>
            <person name="Hua S.X."/>
        </authorList>
    </citation>
    <scope>NUCLEOTIDE SEQUENCE [LARGE SCALE GENOMIC DNA]</scope>
    <source>
        <strain evidence="2 3">Marx 270</strain>
    </source>
</reference>
<dbReference type="AlphaFoldDB" id="A0A0C3NZ74"/>
<organism evidence="2 3">
    <name type="scientific">Pisolithus tinctorius Marx 270</name>
    <dbReference type="NCBI Taxonomy" id="870435"/>
    <lineage>
        <taxon>Eukaryota</taxon>
        <taxon>Fungi</taxon>
        <taxon>Dikarya</taxon>
        <taxon>Basidiomycota</taxon>
        <taxon>Agaricomycotina</taxon>
        <taxon>Agaricomycetes</taxon>
        <taxon>Agaricomycetidae</taxon>
        <taxon>Boletales</taxon>
        <taxon>Sclerodermatineae</taxon>
        <taxon>Pisolithaceae</taxon>
        <taxon>Pisolithus</taxon>
    </lineage>
</organism>
<feature type="chain" id="PRO_5002180353" description="CBM1 domain-containing protein" evidence="1">
    <location>
        <begin position="23"/>
        <end position="89"/>
    </location>
</feature>
<accession>A0A0C3NZ74</accession>
<sequence length="89" mass="9814">MKLRMKATLLRTLITLAATLLAVPVITNSAAAPVERSEGNLLVPKTVWCNGFWNGCGELCPSDAPQFETRRPCTINGQTAYEYWCCYSS</sequence>